<dbReference type="Pfam" id="PF00512">
    <property type="entry name" value="HisKA"/>
    <property type="match status" value="1"/>
</dbReference>
<feature type="transmembrane region" description="Helical" evidence="10">
    <location>
        <begin position="159"/>
        <end position="181"/>
    </location>
</feature>
<accession>A0A329MJR6</accession>
<dbReference type="Gene3D" id="1.10.287.130">
    <property type="match status" value="1"/>
</dbReference>
<reference evidence="12 13" key="1">
    <citation type="journal article" date="2009" name="Int. J. Syst. Evol. Microbiol.">
        <title>Paenibacillus contaminans sp. nov., isolated from a contaminated laboratory plate.</title>
        <authorList>
            <person name="Chou J.H."/>
            <person name="Lee J.H."/>
            <person name="Lin M.C."/>
            <person name="Chang P.S."/>
            <person name="Arun A.B."/>
            <person name="Young C.C."/>
            <person name="Chen W.M."/>
        </authorList>
    </citation>
    <scope>NUCLEOTIDE SEQUENCE [LARGE SCALE GENOMIC DNA]</scope>
    <source>
        <strain evidence="12 13">CKOBP-6</strain>
    </source>
</reference>
<keyword evidence="9" id="KW-0175">Coiled coil</keyword>
<dbReference type="InterPro" id="IPR005467">
    <property type="entry name" value="His_kinase_dom"/>
</dbReference>
<feature type="transmembrane region" description="Helical" evidence="10">
    <location>
        <begin position="187"/>
        <end position="214"/>
    </location>
</feature>
<dbReference type="InterPro" id="IPR036097">
    <property type="entry name" value="HisK_dim/P_sf"/>
</dbReference>
<dbReference type="CDD" id="cd00082">
    <property type="entry name" value="HisKA"/>
    <property type="match status" value="1"/>
</dbReference>
<feature type="coiled-coil region" evidence="9">
    <location>
        <begin position="213"/>
        <end position="268"/>
    </location>
</feature>
<comment type="caution">
    <text evidence="12">The sequence shown here is derived from an EMBL/GenBank/DDBJ whole genome shotgun (WGS) entry which is preliminary data.</text>
</comment>
<evidence type="ECO:0000256" key="4">
    <source>
        <dbReference type="ARBA" id="ARBA00022679"/>
    </source>
</evidence>
<feature type="transmembrane region" description="Helical" evidence="10">
    <location>
        <begin position="77"/>
        <end position="95"/>
    </location>
</feature>
<dbReference type="InterPro" id="IPR003661">
    <property type="entry name" value="HisK_dim/P_dom"/>
</dbReference>
<evidence type="ECO:0000256" key="6">
    <source>
        <dbReference type="ARBA" id="ARBA00022777"/>
    </source>
</evidence>
<keyword evidence="10" id="KW-0812">Transmembrane</keyword>
<sequence>MPLKKIFIRGGVGLETLVIGCMLVIGVSHLGYSFIRRSVEPSAIYFVLFGIAMTAHTPTTGLGFQWPLGGISGKGEYLSFSLGLPLLSMYVHSLFPNERWRPAIWFIQLYGAVLSLLTLLAPERIFADPVPMILGLAICFGGYTLAMLAAAIRRRRKGASLLLCGWGVFVGGSIHDIALLGEKADHGVWFTAGLIALIITQTYMLGAGAAKVMASAEKQTRDLKARNSMLEAKMTERTTGLVVANLELEKANAELERSERSRRSMLAKVSNDFGTPLKLIKGYLEAIMDDEAVSPAQRQKYLRLIHSRMAGMQHHMEDLFEVSRLEASNTRFQYRKMSVGQLIAHVDSRYEMEVAATKRRYELIVPLAGSDSCEIEVDVNRIDQLFTHIVYKAVSLTPEGGAVRIGFMLEERELAVRIAGSGEGLEPDDLTQLFDSSSSWNGDNRLAIGKEIVELHGGRIWAESRIQEGTAITFTIPLMRAARMAAGGE</sequence>
<dbReference type="EMBL" id="QMFB01000009">
    <property type="protein sequence ID" value="RAV20191.1"/>
    <property type="molecule type" value="Genomic_DNA"/>
</dbReference>
<dbReference type="SUPFAM" id="SSF55874">
    <property type="entry name" value="ATPase domain of HSP90 chaperone/DNA topoisomerase II/histidine kinase"/>
    <property type="match status" value="1"/>
</dbReference>
<evidence type="ECO:0000313" key="13">
    <source>
        <dbReference type="Proteomes" id="UP000250369"/>
    </source>
</evidence>
<organism evidence="12 13">
    <name type="scientific">Paenibacillus contaminans</name>
    <dbReference type="NCBI Taxonomy" id="450362"/>
    <lineage>
        <taxon>Bacteria</taxon>
        <taxon>Bacillati</taxon>
        <taxon>Bacillota</taxon>
        <taxon>Bacilli</taxon>
        <taxon>Bacillales</taxon>
        <taxon>Paenibacillaceae</taxon>
        <taxon>Paenibacillus</taxon>
    </lineage>
</organism>
<keyword evidence="13" id="KW-1185">Reference proteome</keyword>
<dbReference type="Pfam" id="PF07695">
    <property type="entry name" value="7TMR-DISM_7TM"/>
    <property type="match status" value="1"/>
</dbReference>
<name>A0A329MJR6_9BACL</name>
<dbReference type="InterPro" id="IPR050351">
    <property type="entry name" value="BphY/WalK/GraS-like"/>
</dbReference>
<dbReference type="GO" id="GO:0005524">
    <property type="term" value="F:ATP binding"/>
    <property type="evidence" value="ECO:0007669"/>
    <property type="project" value="UniProtKB-KW"/>
</dbReference>
<dbReference type="SMART" id="SM00387">
    <property type="entry name" value="HATPase_c"/>
    <property type="match status" value="1"/>
</dbReference>
<dbReference type="GO" id="GO:0000155">
    <property type="term" value="F:phosphorelay sensor kinase activity"/>
    <property type="evidence" value="ECO:0007669"/>
    <property type="project" value="InterPro"/>
</dbReference>
<dbReference type="SUPFAM" id="SSF47384">
    <property type="entry name" value="Homodimeric domain of signal transducing histidine kinase"/>
    <property type="match status" value="1"/>
</dbReference>
<evidence type="ECO:0000313" key="12">
    <source>
        <dbReference type="EMBL" id="RAV20191.1"/>
    </source>
</evidence>
<keyword evidence="4" id="KW-0808">Transferase</keyword>
<dbReference type="InterPro" id="IPR011623">
    <property type="entry name" value="7TMR_DISM_rcpt_extracell_dom1"/>
</dbReference>
<evidence type="ECO:0000256" key="3">
    <source>
        <dbReference type="ARBA" id="ARBA00012438"/>
    </source>
</evidence>
<dbReference type="PROSITE" id="PS50109">
    <property type="entry name" value="HIS_KIN"/>
    <property type="match status" value="1"/>
</dbReference>
<dbReference type="PANTHER" id="PTHR42878">
    <property type="entry name" value="TWO-COMPONENT HISTIDINE KINASE"/>
    <property type="match status" value="1"/>
</dbReference>
<evidence type="ECO:0000256" key="5">
    <source>
        <dbReference type="ARBA" id="ARBA00022741"/>
    </source>
</evidence>
<evidence type="ECO:0000256" key="2">
    <source>
        <dbReference type="ARBA" id="ARBA00004370"/>
    </source>
</evidence>
<dbReference type="Gene3D" id="3.30.565.10">
    <property type="entry name" value="Histidine kinase-like ATPase, C-terminal domain"/>
    <property type="match status" value="1"/>
</dbReference>
<evidence type="ECO:0000256" key="8">
    <source>
        <dbReference type="ARBA" id="ARBA00023012"/>
    </source>
</evidence>
<dbReference type="EC" id="2.7.13.3" evidence="3"/>
<dbReference type="GO" id="GO:0000156">
    <property type="term" value="F:phosphorelay response regulator activity"/>
    <property type="evidence" value="ECO:0007669"/>
    <property type="project" value="TreeGrafter"/>
</dbReference>
<evidence type="ECO:0000256" key="1">
    <source>
        <dbReference type="ARBA" id="ARBA00000085"/>
    </source>
</evidence>
<protein>
    <recommendedName>
        <fullName evidence="3">histidine kinase</fullName>
        <ecNumber evidence="3">2.7.13.3</ecNumber>
    </recommendedName>
</protein>
<dbReference type="AlphaFoldDB" id="A0A329MJR6"/>
<dbReference type="GO" id="GO:0007234">
    <property type="term" value="P:osmosensory signaling via phosphorelay pathway"/>
    <property type="evidence" value="ECO:0007669"/>
    <property type="project" value="TreeGrafter"/>
</dbReference>
<feature type="domain" description="Histidine kinase" evidence="11">
    <location>
        <begin position="268"/>
        <end position="480"/>
    </location>
</feature>
<evidence type="ECO:0000259" key="11">
    <source>
        <dbReference type="PROSITE" id="PS50109"/>
    </source>
</evidence>
<gene>
    <name evidence="12" type="ORF">DQG23_17150</name>
</gene>
<dbReference type="Pfam" id="PF02518">
    <property type="entry name" value="HATPase_c"/>
    <property type="match status" value="1"/>
</dbReference>
<dbReference type="GO" id="GO:0030295">
    <property type="term" value="F:protein kinase activator activity"/>
    <property type="evidence" value="ECO:0007669"/>
    <property type="project" value="TreeGrafter"/>
</dbReference>
<proteinExistence type="predicted"/>
<dbReference type="SMART" id="SM00388">
    <property type="entry name" value="HisKA"/>
    <property type="match status" value="1"/>
</dbReference>
<comment type="catalytic activity">
    <reaction evidence="1">
        <text>ATP + protein L-histidine = ADP + protein N-phospho-L-histidine.</text>
        <dbReference type="EC" id="2.7.13.3"/>
    </reaction>
</comment>
<dbReference type="PANTHER" id="PTHR42878:SF7">
    <property type="entry name" value="SENSOR HISTIDINE KINASE GLRK"/>
    <property type="match status" value="1"/>
</dbReference>
<feature type="transmembrane region" description="Helical" evidence="10">
    <location>
        <begin position="133"/>
        <end position="152"/>
    </location>
</feature>
<evidence type="ECO:0000256" key="10">
    <source>
        <dbReference type="SAM" id="Phobius"/>
    </source>
</evidence>
<keyword evidence="8" id="KW-0902">Two-component regulatory system</keyword>
<keyword evidence="7" id="KW-0067">ATP-binding</keyword>
<feature type="transmembrane region" description="Helical" evidence="10">
    <location>
        <begin position="6"/>
        <end position="32"/>
    </location>
</feature>
<keyword evidence="10" id="KW-1133">Transmembrane helix</keyword>
<evidence type="ECO:0000256" key="9">
    <source>
        <dbReference type="SAM" id="Coils"/>
    </source>
</evidence>
<dbReference type="InterPro" id="IPR003594">
    <property type="entry name" value="HATPase_dom"/>
</dbReference>
<comment type="subcellular location">
    <subcellularLocation>
        <location evidence="2">Membrane</location>
    </subcellularLocation>
</comment>
<feature type="transmembrane region" description="Helical" evidence="10">
    <location>
        <begin position="44"/>
        <end position="65"/>
    </location>
</feature>
<keyword evidence="6" id="KW-0418">Kinase</keyword>
<feature type="transmembrane region" description="Helical" evidence="10">
    <location>
        <begin position="102"/>
        <end position="121"/>
    </location>
</feature>
<evidence type="ECO:0000256" key="7">
    <source>
        <dbReference type="ARBA" id="ARBA00022840"/>
    </source>
</evidence>
<dbReference type="Proteomes" id="UP000250369">
    <property type="component" value="Unassembled WGS sequence"/>
</dbReference>
<keyword evidence="5" id="KW-0547">Nucleotide-binding</keyword>
<keyword evidence="10" id="KW-0472">Membrane</keyword>
<dbReference type="InterPro" id="IPR036890">
    <property type="entry name" value="HATPase_C_sf"/>
</dbReference>